<reference evidence="13 14" key="1">
    <citation type="journal article" date="2023" name="Hortic Res">
        <title>Pangenome of water caltrop reveals structural variations and asymmetric subgenome divergence after allopolyploidization.</title>
        <authorList>
            <person name="Zhang X."/>
            <person name="Chen Y."/>
            <person name="Wang L."/>
            <person name="Yuan Y."/>
            <person name="Fang M."/>
            <person name="Shi L."/>
            <person name="Lu R."/>
            <person name="Comes H.P."/>
            <person name="Ma Y."/>
            <person name="Chen Y."/>
            <person name="Huang G."/>
            <person name="Zhou Y."/>
            <person name="Zheng Z."/>
            <person name="Qiu Y."/>
        </authorList>
    </citation>
    <scope>NUCLEOTIDE SEQUENCE [LARGE SCALE GENOMIC DNA]</scope>
    <source>
        <tissue evidence="13">Roots</tissue>
    </source>
</reference>
<dbReference type="InterPro" id="IPR029021">
    <property type="entry name" value="Prot-tyrosine_phosphatase-like"/>
</dbReference>
<dbReference type="GO" id="GO:0004722">
    <property type="term" value="F:protein serine/threonine phosphatase activity"/>
    <property type="evidence" value="ECO:0007669"/>
    <property type="project" value="UniProtKB-EC"/>
</dbReference>
<dbReference type="PANTHER" id="PTHR10159">
    <property type="entry name" value="DUAL SPECIFICITY PROTEIN PHOSPHATASE"/>
    <property type="match status" value="1"/>
</dbReference>
<dbReference type="InterPro" id="IPR000340">
    <property type="entry name" value="Dual-sp_phosphatase_cat-dom"/>
</dbReference>
<sequence>MAHVIDGMQRQLAAILKLRSLTKCVKEDKVPCKIEEGLFLGSLGSATNKEALKCLNITHVLVVAKSIRPAYPDDFVYKVIEVKDREDECIRHHFDECLEFIDGAKSQGGGVLVHCFMGRSRSVCIVVAYLMKKGGMSLSQALEHVKSKRPQASPNSGFLSQLQEFEKSFRSAQ</sequence>
<dbReference type="SUPFAM" id="SSF52799">
    <property type="entry name" value="(Phosphotyrosine protein) phosphatases II"/>
    <property type="match status" value="1"/>
</dbReference>
<evidence type="ECO:0000256" key="7">
    <source>
        <dbReference type="ARBA" id="ARBA00023242"/>
    </source>
</evidence>
<organism evidence="13 14">
    <name type="scientific">Trapa incisa</name>
    <dbReference type="NCBI Taxonomy" id="236973"/>
    <lineage>
        <taxon>Eukaryota</taxon>
        <taxon>Viridiplantae</taxon>
        <taxon>Streptophyta</taxon>
        <taxon>Embryophyta</taxon>
        <taxon>Tracheophyta</taxon>
        <taxon>Spermatophyta</taxon>
        <taxon>Magnoliopsida</taxon>
        <taxon>eudicotyledons</taxon>
        <taxon>Gunneridae</taxon>
        <taxon>Pentapetalae</taxon>
        <taxon>rosids</taxon>
        <taxon>malvids</taxon>
        <taxon>Myrtales</taxon>
        <taxon>Lythraceae</taxon>
        <taxon>Trapa</taxon>
    </lineage>
</organism>
<evidence type="ECO:0000256" key="6">
    <source>
        <dbReference type="ARBA" id="ARBA00022912"/>
    </source>
</evidence>
<evidence type="ECO:0000256" key="10">
    <source>
        <dbReference type="ARBA" id="ARBA00051722"/>
    </source>
</evidence>
<dbReference type="GO" id="GO:0005737">
    <property type="term" value="C:cytoplasm"/>
    <property type="evidence" value="ECO:0007669"/>
    <property type="project" value="UniProtKB-SubCell"/>
</dbReference>
<dbReference type="FunFam" id="3.90.190.10:FF:000056">
    <property type="entry name" value="Dual specificity phosphatase 12"/>
    <property type="match status" value="1"/>
</dbReference>
<dbReference type="PROSITE" id="PS50054">
    <property type="entry name" value="TYR_PHOSPHATASE_DUAL"/>
    <property type="match status" value="1"/>
</dbReference>
<evidence type="ECO:0008006" key="15">
    <source>
        <dbReference type="Google" id="ProtNLM"/>
    </source>
</evidence>
<dbReference type="GO" id="GO:0043409">
    <property type="term" value="P:negative regulation of MAPK cascade"/>
    <property type="evidence" value="ECO:0007669"/>
    <property type="project" value="TreeGrafter"/>
</dbReference>
<feature type="domain" description="Tyrosine specific protein phosphatases" evidence="12">
    <location>
        <begin position="92"/>
        <end position="150"/>
    </location>
</feature>
<dbReference type="CDD" id="cd14498">
    <property type="entry name" value="DSP"/>
    <property type="match status" value="1"/>
</dbReference>
<name>A0AAN7KN19_9MYRT</name>
<keyword evidence="5" id="KW-0378">Hydrolase</keyword>
<comment type="caution">
    <text evidence="13">The sequence shown here is derived from an EMBL/GenBank/DDBJ whole genome shotgun (WGS) entry which is preliminary data.</text>
</comment>
<dbReference type="PROSITE" id="PS50056">
    <property type="entry name" value="TYR_PHOSPHATASE_2"/>
    <property type="match status" value="1"/>
</dbReference>
<dbReference type="InterPro" id="IPR020422">
    <property type="entry name" value="TYR_PHOSPHATASE_DUAL_dom"/>
</dbReference>
<dbReference type="InterPro" id="IPR000387">
    <property type="entry name" value="Tyr_Pase_dom"/>
</dbReference>
<gene>
    <name evidence="13" type="ORF">SAY87_007927</name>
</gene>
<evidence type="ECO:0000259" key="12">
    <source>
        <dbReference type="PROSITE" id="PS50056"/>
    </source>
</evidence>
<evidence type="ECO:0000313" key="14">
    <source>
        <dbReference type="Proteomes" id="UP001345219"/>
    </source>
</evidence>
<dbReference type="PANTHER" id="PTHR10159:SF511">
    <property type="entry name" value="DUAL SPECIFICITY PROTEIN PHOSPHATASE 1"/>
    <property type="match status" value="1"/>
</dbReference>
<keyword evidence="6" id="KW-0904">Protein phosphatase</keyword>
<evidence type="ECO:0000256" key="5">
    <source>
        <dbReference type="ARBA" id="ARBA00022801"/>
    </source>
</evidence>
<evidence type="ECO:0000256" key="1">
    <source>
        <dbReference type="ARBA" id="ARBA00004123"/>
    </source>
</evidence>
<evidence type="ECO:0000259" key="11">
    <source>
        <dbReference type="PROSITE" id="PS50054"/>
    </source>
</evidence>
<dbReference type="Pfam" id="PF00782">
    <property type="entry name" value="DSPc"/>
    <property type="match status" value="1"/>
</dbReference>
<comment type="catalytic activity">
    <reaction evidence="10">
        <text>O-phospho-L-tyrosyl-[protein] + H2O = L-tyrosyl-[protein] + phosphate</text>
        <dbReference type="Rhea" id="RHEA:10684"/>
        <dbReference type="Rhea" id="RHEA-COMP:10136"/>
        <dbReference type="Rhea" id="RHEA-COMP:20101"/>
        <dbReference type="ChEBI" id="CHEBI:15377"/>
        <dbReference type="ChEBI" id="CHEBI:43474"/>
        <dbReference type="ChEBI" id="CHEBI:46858"/>
        <dbReference type="ChEBI" id="CHEBI:61978"/>
        <dbReference type="EC" id="3.1.3.48"/>
    </reaction>
</comment>
<proteinExistence type="inferred from homology"/>
<evidence type="ECO:0000256" key="2">
    <source>
        <dbReference type="ARBA" id="ARBA00004496"/>
    </source>
</evidence>
<dbReference type="Gene3D" id="3.90.190.10">
    <property type="entry name" value="Protein tyrosine phosphatase superfamily"/>
    <property type="match status" value="1"/>
</dbReference>
<keyword evidence="7" id="KW-0539">Nucleus</keyword>
<evidence type="ECO:0000256" key="3">
    <source>
        <dbReference type="ARBA" id="ARBA00008601"/>
    </source>
</evidence>
<keyword evidence="14" id="KW-1185">Reference proteome</keyword>
<dbReference type="Proteomes" id="UP001345219">
    <property type="component" value="Chromosome 7"/>
</dbReference>
<comment type="subcellular location">
    <subcellularLocation>
        <location evidence="2">Cytoplasm</location>
    </subcellularLocation>
    <subcellularLocation>
        <location evidence="1">Nucleus</location>
    </subcellularLocation>
</comment>
<dbReference type="AlphaFoldDB" id="A0AAN7KN19"/>
<dbReference type="EMBL" id="JAXIOK010000007">
    <property type="protein sequence ID" value="KAK4766285.1"/>
    <property type="molecule type" value="Genomic_DNA"/>
</dbReference>
<accession>A0AAN7KN19</accession>
<evidence type="ECO:0000313" key="13">
    <source>
        <dbReference type="EMBL" id="KAK4766285.1"/>
    </source>
</evidence>
<dbReference type="GO" id="GO:0005634">
    <property type="term" value="C:nucleus"/>
    <property type="evidence" value="ECO:0007669"/>
    <property type="project" value="UniProtKB-SubCell"/>
</dbReference>
<feature type="domain" description="Tyrosine-protein phosphatase" evidence="11">
    <location>
        <begin position="30"/>
        <end position="171"/>
    </location>
</feature>
<keyword evidence="4" id="KW-0963">Cytoplasm</keyword>
<dbReference type="GO" id="GO:0033550">
    <property type="term" value="F:MAP kinase tyrosine phosphatase activity"/>
    <property type="evidence" value="ECO:0007669"/>
    <property type="project" value="TreeGrafter"/>
</dbReference>
<dbReference type="GO" id="GO:0017017">
    <property type="term" value="F:MAP kinase tyrosine/serine/threonine phosphatase activity"/>
    <property type="evidence" value="ECO:0007669"/>
    <property type="project" value="TreeGrafter"/>
</dbReference>
<evidence type="ECO:0000256" key="4">
    <source>
        <dbReference type="ARBA" id="ARBA00022490"/>
    </source>
</evidence>
<evidence type="ECO:0000256" key="8">
    <source>
        <dbReference type="ARBA" id="ARBA00047761"/>
    </source>
</evidence>
<dbReference type="GO" id="GO:0008330">
    <property type="term" value="F:protein tyrosine/threonine phosphatase activity"/>
    <property type="evidence" value="ECO:0007669"/>
    <property type="project" value="TreeGrafter"/>
</dbReference>
<dbReference type="SMART" id="SM00195">
    <property type="entry name" value="DSPc"/>
    <property type="match status" value="1"/>
</dbReference>
<comment type="similarity">
    <text evidence="3">Belongs to the protein-tyrosine phosphatase family. Non-receptor class dual specificity subfamily.</text>
</comment>
<protein>
    <recommendedName>
        <fullName evidence="15">Dual specificity protein phosphatase 1</fullName>
    </recommendedName>
</protein>
<evidence type="ECO:0000256" key="9">
    <source>
        <dbReference type="ARBA" id="ARBA00048336"/>
    </source>
</evidence>
<comment type="catalytic activity">
    <reaction evidence="8">
        <text>O-phospho-L-seryl-[protein] + H2O = L-seryl-[protein] + phosphate</text>
        <dbReference type="Rhea" id="RHEA:20629"/>
        <dbReference type="Rhea" id="RHEA-COMP:9863"/>
        <dbReference type="Rhea" id="RHEA-COMP:11604"/>
        <dbReference type="ChEBI" id="CHEBI:15377"/>
        <dbReference type="ChEBI" id="CHEBI:29999"/>
        <dbReference type="ChEBI" id="CHEBI:43474"/>
        <dbReference type="ChEBI" id="CHEBI:83421"/>
        <dbReference type="EC" id="3.1.3.16"/>
    </reaction>
</comment>
<comment type="catalytic activity">
    <reaction evidence="9">
        <text>O-phospho-L-threonyl-[protein] + H2O = L-threonyl-[protein] + phosphate</text>
        <dbReference type="Rhea" id="RHEA:47004"/>
        <dbReference type="Rhea" id="RHEA-COMP:11060"/>
        <dbReference type="Rhea" id="RHEA-COMP:11605"/>
        <dbReference type="ChEBI" id="CHEBI:15377"/>
        <dbReference type="ChEBI" id="CHEBI:30013"/>
        <dbReference type="ChEBI" id="CHEBI:43474"/>
        <dbReference type="ChEBI" id="CHEBI:61977"/>
        <dbReference type="EC" id="3.1.3.16"/>
    </reaction>
</comment>